<feature type="region of interest" description="Disordered" evidence="1">
    <location>
        <begin position="39"/>
        <end position="67"/>
    </location>
</feature>
<dbReference type="RefSeq" id="WP_303975789.1">
    <property type="nucleotide sequence ID" value="NZ_JABZXR010000020.1"/>
</dbReference>
<dbReference type="Proteomes" id="UP000756427">
    <property type="component" value="Unassembled WGS sequence"/>
</dbReference>
<proteinExistence type="predicted"/>
<protein>
    <submittedName>
        <fullName evidence="2">Uncharacterized protein</fullName>
    </submittedName>
</protein>
<gene>
    <name evidence="2" type="ORF">HXO64_05305</name>
</gene>
<dbReference type="PANTHER" id="PTHR35040">
    <property type="match status" value="1"/>
</dbReference>
<dbReference type="PANTHER" id="PTHR35040:SF9">
    <property type="entry name" value="4-LIKE CELL SURFACE PROTEIN, PUTATIVE (AFU_ORTHOLOGUE AFUA_4G14080)-RELATED"/>
    <property type="match status" value="1"/>
</dbReference>
<sequence length="401" mass="45054">MQRLTIQAGDGTVTLQDAPLLVQAGETVTTQTYARPSWASVPVEAPAPAPAPRPDKPGSDDGGHVAPVAPTVRPILDMSEVRDYVDKQQRILDAKRSYRARMRSIVPPTYFYPDYWKPVAEQNWHTMAQASEVCPFLIINPASGPGEGPGSPQHKDFTNQLKLNRGEYGQKIYGYIRTGASIGQPRDLETLFDEVRKYIDWYDVDGIFWDEAYNGWGDQAGKEEFHHRIADRFNALYPWMPTIVNPGANTTAGMVGTGWHMMTFEQEASLYLTDKYLVQEHYKGQPRQMFWHCIHDITGFEQAVQVLRLADTLNVGILYLTDDTIWETKGGVRSRTANPYDRLPAAWLWRLQIAWAKGELEDYLTQVDILRQNLAVLQSAGAPAEALTAARLKIQAMTGGN</sequence>
<reference evidence="2" key="1">
    <citation type="submission" date="2020-04" db="EMBL/GenBank/DDBJ databases">
        <title>Deep metagenomics examines the oral microbiome during advanced dental caries in children, revealing novel taxa and co-occurrences with host molecules.</title>
        <authorList>
            <person name="Baker J.L."/>
            <person name="Morton J.T."/>
            <person name="Dinis M."/>
            <person name="Alvarez R."/>
            <person name="Tran N.C."/>
            <person name="Knight R."/>
            <person name="Edlund A."/>
        </authorList>
    </citation>
    <scope>NUCLEOTIDE SEQUENCE</scope>
    <source>
        <strain evidence="2">JCVI_44_bin.2</strain>
    </source>
</reference>
<dbReference type="AlphaFoldDB" id="A0A930L5B6"/>
<evidence type="ECO:0000256" key="1">
    <source>
        <dbReference type="SAM" id="MobiDB-lite"/>
    </source>
</evidence>
<feature type="compositionally biased region" description="Basic and acidic residues" evidence="1">
    <location>
        <begin position="53"/>
        <end position="63"/>
    </location>
</feature>
<evidence type="ECO:0000313" key="2">
    <source>
        <dbReference type="EMBL" id="MBF1663956.1"/>
    </source>
</evidence>
<organism evidence="2 3">
    <name type="scientific">Rothia mucilaginosa</name>
    <dbReference type="NCBI Taxonomy" id="43675"/>
    <lineage>
        <taxon>Bacteria</taxon>
        <taxon>Bacillati</taxon>
        <taxon>Actinomycetota</taxon>
        <taxon>Actinomycetes</taxon>
        <taxon>Micrococcales</taxon>
        <taxon>Micrococcaceae</taxon>
        <taxon>Rothia</taxon>
    </lineage>
</organism>
<dbReference type="InterPro" id="IPR021986">
    <property type="entry name" value="Spherulin4"/>
</dbReference>
<dbReference type="EMBL" id="JABZXR010000020">
    <property type="protein sequence ID" value="MBF1663956.1"/>
    <property type="molecule type" value="Genomic_DNA"/>
</dbReference>
<dbReference type="Pfam" id="PF12138">
    <property type="entry name" value="Spherulin4"/>
    <property type="match status" value="1"/>
</dbReference>
<comment type="caution">
    <text evidence="2">The sequence shown here is derived from an EMBL/GenBank/DDBJ whole genome shotgun (WGS) entry which is preliminary data.</text>
</comment>
<evidence type="ECO:0000313" key="3">
    <source>
        <dbReference type="Proteomes" id="UP000756427"/>
    </source>
</evidence>
<name>A0A930L5B6_9MICC</name>
<accession>A0A930L5B6</accession>